<protein>
    <submittedName>
        <fullName evidence="7">Permease YjgP/YjgQ family protein</fullName>
    </submittedName>
</protein>
<dbReference type="PANTHER" id="PTHR33529:SF8">
    <property type="entry name" value="PERMEASE, YJGP_YJGQ FAMILY"/>
    <property type="match status" value="1"/>
</dbReference>
<comment type="subcellular location">
    <subcellularLocation>
        <location evidence="1">Cell membrane</location>
        <topology evidence="1">Multi-pass membrane protein</topology>
    </subcellularLocation>
</comment>
<dbReference type="Proteomes" id="UP000007519">
    <property type="component" value="Chromosome"/>
</dbReference>
<keyword evidence="4 6" id="KW-1133">Transmembrane helix</keyword>
<feature type="transmembrane region" description="Helical" evidence="6">
    <location>
        <begin position="53"/>
        <end position="79"/>
    </location>
</feature>
<keyword evidence="8" id="KW-1185">Reference proteome</keyword>
<dbReference type="HOGENOM" id="CLU_028799_3_1_10"/>
<evidence type="ECO:0000313" key="8">
    <source>
        <dbReference type="Proteomes" id="UP000007519"/>
    </source>
</evidence>
<dbReference type="STRING" id="984262.SGRA_4175"/>
<dbReference type="InterPro" id="IPR005495">
    <property type="entry name" value="LptG/LptF_permease"/>
</dbReference>
<dbReference type="KEGG" id="sgn:SGRA_4175"/>
<keyword evidence="2" id="KW-1003">Cell membrane</keyword>
<gene>
    <name evidence="7" type="ordered locus">SGRA_4175</name>
</gene>
<evidence type="ECO:0000256" key="3">
    <source>
        <dbReference type="ARBA" id="ARBA00022692"/>
    </source>
</evidence>
<dbReference type="PANTHER" id="PTHR33529">
    <property type="entry name" value="SLR0882 PROTEIN-RELATED"/>
    <property type="match status" value="1"/>
</dbReference>
<evidence type="ECO:0000256" key="1">
    <source>
        <dbReference type="ARBA" id="ARBA00004651"/>
    </source>
</evidence>
<proteinExistence type="predicted"/>
<dbReference type="GO" id="GO:0043190">
    <property type="term" value="C:ATP-binding cassette (ABC) transporter complex"/>
    <property type="evidence" value="ECO:0007669"/>
    <property type="project" value="TreeGrafter"/>
</dbReference>
<dbReference type="EMBL" id="CP002831">
    <property type="protein sequence ID" value="AFC26890.1"/>
    <property type="molecule type" value="Genomic_DNA"/>
</dbReference>
<dbReference type="RefSeq" id="WP_015694465.1">
    <property type="nucleotide sequence ID" value="NC_016940.1"/>
</dbReference>
<feature type="transmembrane region" description="Helical" evidence="6">
    <location>
        <begin position="305"/>
        <end position="322"/>
    </location>
</feature>
<keyword evidence="5 6" id="KW-0472">Membrane</keyword>
<dbReference type="eggNOG" id="COG0795">
    <property type="taxonomic scope" value="Bacteria"/>
</dbReference>
<evidence type="ECO:0000256" key="2">
    <source>
        <dbReference type="ARBA" id="ARBA00022475"/>
    </source>
</evidence>
<evidence type="ECO:0000313" key="7">
    <source>
        <dbReference type="EMBL" id="AFC26890.1"/>
    </source>
</evidence>
<accession>H6L8T4</accession>
<feature type="transmembrane region" description="Helical" evidence="6">
    <location>
        <begin position="334"/>
        <end position="356"/>
    </location>
</feature>
<dbReference type="AlphaFoldDB" id="H6L8T4"/>
<evidence type="ECO:0000256" key="6">
    <source>
        <dbReference type="SAM" id="Phobius"/>
    </source>
</evidence>
<organism evidence="7 8">
    <name type="scientific">Saprospira grandis (strain Lewin)</name>
    <dbReference type="NCBI Taxonomy" id="984262"/>
    <lineage>
        <taxon>Bacteria</taxon>
        <taxon>Pseudomonadati</taxon>
        <taxon>Bacteroidota</taxon>
        <taxon>Saprospiria</taxon>
        <taxon>Saprospirales</taxon>
        <taxon>Saprospiraceae</taxon>
        <taxon>Saprospira</taxon>
    </lineage>
</organism>
<sequence length="361" mass="41518">MLKIIDRYILFRYLATFFFIILLMGMLTVVIDFSEKVDSLANGPKWTEVVFDYYLNFVPYISSMLFPLYALIAVIYFCSRLAANSEIIAIIGNGISFWRLLRPFMMGAAIIAGFHLYANHFIFPELNKGRTRFENTYIRKNNFDGPKDNIHLFVSPQEEIYIQHYNRKDSTGRNFALIRYDSNGVDRPYTLEAGRIKLIEYPNKWELINYHARYVDDMEETIVKGAKMDTLLPLSSADLARRKNLKDAMNSREIMEYIEQEKAKGLGSTTVFEVEYHRRSADPFSILILTLIGVSIAARKTRGGMGMHIVMGMLVCALYIFMSKFSMTFSTHGGLSPLLGVWTPNIIFTFVAFYLVGKAQK</sequence>
<evidence type="ECO:0000256" key="5">
    <source>
        <dbReference type="ARBA" id="ARBA00023136"/>
    </source>
</evidence>
<dbReference type="OrthoDB" id="9807977at2"/>
<feature type="transmembrane region" description="Helical" evidence="6">
    <location>
        <begin position="100"/>
        <end position="118"/>
    </location>
</feature>
<dbReference type="GO" id="GO:0015920">
    <property type="term" value="P:lipopolysaccharide transport"/>
    <property type="evidence" value="ECO:0007669"/>
    <property type="project" value="TreeGrafter"/>
</dbReference>
<feature type="transmembrane region" description="Helical" evidence="6">
    <location>
        <begin position="281"/>
        <end position="298"/>
    </location>
</feature>
<name>H6L8T4_SAPGL</name>
<feature type="transmembrane region" description="Helical" evidence="6">
    <location>
        <begin position="12"/>
        <end position="33"/>
    </location>
</feature>
<dbReference type="Pfam" id="PF03739">
    <property type="entry name" value="LptF_LptG"/>
    <property type="match status" value="1"/>
</dbReference>
<reference evidence="7 8" key="1">
    <citation type="journal article" date="2012" name="Stand. Genomic Sci.">
        <title>Complete genome sequencing and analysis of Saprospira grandis str. Lewin, a predatory marine bacterium.</title>
        <authorList>
            <person name="Saw J.H."/>
            <person name="Yuryev A."/>
            <person name="Kanbe M."/>
            <person name="Hou S."/>
            <person name="Young A.G."/>
            <person name="Aizawa S."/>
            <person name="Alam M."/>
        </authorList>
    </citation>
    <scope>NUCLEOTIDE SEQUENCE [LARGE SCALE GENOMIC DNA]</scope>
    <source>
        <strain evidence="7 8">Lewin</strain>
    </source>
</reference>
<evidence type="ECO:0000256" key="4">
    <source>
        <dbReference type="ARBA" id="ARBA00022989"/>
    </source>
</evidence>
<keyword evidence="3 6" id="KW-0812">Transmembrane</keyword>